<dbReference type="PANTHER" id="PTHR43877">
    <property type="entry name" value="AMINOALKYLPHOSPHONATE N-ACETYLTRANSFERASE-RELATED-RELATED"/>
    <property type="match status" value="1"/>
</dbReference>
<feature type="domain" description="N-acetyltransferase" evidence="3">
    <location>
        <begin position="1"/>
        <end position="141"/>
    </location>
</feature>
<dbReference type="InterPro" id="IPR016181">
    <property type="entry name" value="Acyl_CoA_acyltransferase"/>
</dbReference>
<keyword evidence="1 4" id="KW-0808">Transferase</keyword>
<gene>
    <name evidence="4" type="ORF">ACPOL_0562</name>
</gene>
<evidence type="ECO:0000313" key="4">
    <source>
        <dbReference type="EMBL" id="AXC09937.1"/>
    </source>
</evidence>
<dbReference type="Proteomes" id="UP000253606">
    <property type="component" value="Chromosome"/>
</dbReference>
<evidence type="ECO:0000259" key="3">
    <source>
        <dbReference type="PROSITE" id="PS51186"/>
    </source>
</evidence>
<dbReference type="NCBIfam" id="NF002959">
    <property type="entry name" value="PRK03624.1"/>
    <property type="match status" value="1"/>
</dbReference>
<dbReference type="InterPro" id="IPR050832">
    <property type="entry name" value="Bact_Acetyltransf"/>
</dbReference>
<protein>
    <submittedName>
        <fullName evidence="4">GCN5-related N-acetyltransferase</fullName>
    </submittedName>
</protein>
<dbReference type="EMBL" id="CP030840">
    <property type="protein sequence ID" value="AXC09937.1"/>
    <property type="molecule type" value="Genomic_DNA"/>
</dbReference>
<organism evidence="4 5">
    <name type="scientific">Acidisarcina polymorpha</name>
    <dbReference type="NCBI Taxonomy" id="2211140"/>
    <lineage>
        <taxon>Bacteria</taxon>
        <taxon>Pseudomonadati</taxon>
        <taxon>Acidobacteriota</taxon>
        <taxon>Terriglobia</taxon>
        <taxon>Terriglobales</taxon>
        <taxon>Acidobacteriaceae</taxon>
        <taxon>Acidisarcina</taxon>
    </lineage>
</organism>
<dbReference type="KEGG" id="abas:ACPOL_0562"/>
<name>A0A2Z5FTU5_9BACT</name>
<dbReference type="Pfam" id="PF00583">
    <property type="entry name" value="Acetyltransf_1"/>
    <property type="match status" value="1"/>
</dbReference>
<dbReference type="CDD" id="cd04301">
    <property type="entry name" value="NAT_SF"/>
    <property type="match status" value="1"/>
</dbReference>
<keyword evidence="2" id="KW-0012">Acyltransferase</keyword>
<evidence type="ECO:0000313" key="5">
    <source>
        <dbReference type="Proteomes" id="UP000253606"/>
    </source>
</evidence>
<dbReference type="GO" id="GO:0016747">
    <property type="term" value="F:acyltransferase activity, transferring groups other than amino-acyl groups"/>
    <property type="evidence" value="ECO:0007669"/>
    <property type="project" value="InterPro"/>
</dbReference>
<dbReference type="OrthoDB" id="121342at2"/>
<evidence type="ECO:0000256" key="1">
    <source>
        <dbReference type="ARBA" id="ARBA00022679"/>
    </source>
</evidence>
<reference evidence="4 5" key="1">
    <citation type="journal article" date="2018" name="Front. Microbiol.">
        <title>Hydrolytic Capabilities as a Key to Environmental Success: Chitinolytic and Cellulolytic Acidobacteria From Acidic Sub-arctic Soils and Boreal Peatlands.</title>
        <authorList>
            <person name="Belova S.E."/>
            <person name="Ravin N.V."/>
            <person name="Pankratov T.A."/>
            <person name="Rakitin A.L."/>
            <person name="Ivanova A.A."/>
            <person name="Beletsky A.V."/>
            <person name="Mardanov A.V."/>
            <person name="Sinninghe Damste J.S."/>
            <person name="Dedysh S.N."/>
        </authorList>
    </citation>
    <scope>NUCLEOTIDE SEQUENCE [LARGE SCALE GENOMIC DNA]</scope>
    <source>
        <strain evidence="4 5">SBC82</strain>
    </source>
</reference>
<dbReference type="AlphaFoldDB" id="A0A2Z5FTU5"/>
<dbReference type="SUPFAM" id="SSF55729">
    <property type="entry name" value="Acyl-CoA N-acyltransferases (Nat)"/>
    <property type="match status" value="1"/>
</dbReference>
<dbReference type="InterPro" id="IPR000182">
    <property type="entry name" value="GNAT_dom"/>
</dbReference>
<dbReference type="RefSeq" id="WP_114205666.1">
    <property type="nucleotide sequence ID" value="NZ_CP030840.1"/>
</dbReference>
<keyword evidence="5" id="KW-1185">Reference proteome</keyword>
<dbReference type="PANTHER" id="PTHR43877:SF2">
    <property type="entry name" value="AMINOALKYLPHOSPHONATE N-ACETYLTRANSFERASE-RELATED"/>
    <property type="match status" value="1"/>
</dbReference>
<accession>A0A2Z5FTU5</accession>
<sequence length="142" mass="15746">MPIRTAKATDEAAVVRLWSSCELVVSYNDPGLDFMNAVSSSCSDVLVYESEDDEISGAVMVGYDGHRGWLYYVAIAPHIRGNGIGRKMVEAAEHWLRARDVSKAQLLVRDTNPNAVSFYEHLGFESAPRVVMGKWLNKLNPS</sequence>
<evidence type="ECO:0000256" key="2">
    <source>
        <dbReference type="ARBA" id="ARBA00023315"/>
    </source>
</evidence>
<dbReference type="PROSITE" id="PS51186">
    <property type="entry name" value="GNAT"/>
    <property type="match status" value="1"/>
</dbReference>
<dbReference type="Gene3D" id="3.40.630.30">
    <property type="match status" value="1"/>
</dbReference>
<proteinExistence type="predicted"/>